<keyword evidence="3 7" id="KW-1133">Transmembrane helix</keyword>
<comment type="similarity">
    <text evidence="5">Belongs to the MIP/aquaporin (TC 1.A.8) family.</text>
</comment>
<dbReference type="GeneID" id="54583430"/>
<evidence type="ECO:0000256" key="3">
    <source>
        <dbReference type="ARBA" id="ARBA00022989"/>
    </source>
</evidence>
<dbReference type="InterPro" id="IPR000425">
    <property type="entry name" value="MIP"/>
</dbReference>
<name>A0A6A6HZ75_9PLEO</name>
<dbReference type="InterPro" id="IPR023271">
    <property type="entry name" value="Aquaporin-like"/>
</dbReference>
<dbReference type="PANTHER" id="PTHR47002:SF2">
    <property type="entry name" value="AQUAPORIN AQPAE.A-LIKE"/>
    <property type="match status" value="1"/>
</dbReference>
<keyword evidence="2 5" id="KW-0812">Transmembrane</keyword>
<evidence type="ECO:0000313" key="9">
    <source>
        <dbReference type="Proteomes" id="UP000800094"/>
    </source>
</evidence>
<evidence type="ECO:0000313" key="8">
    <source>
        <dbReference type="EMBL" id="KAF2243337.1"/>
    </source>
</evidence>
<evidence type="ECO:0000256" key="1">
    <source>
        <dbReference type="ARBA" id="ARBA00004141"/>
    </source>
</evidence>
<evidence type="ECO:0000256" key="5">
    <source>
        <dbReference type="RuleBase" id="RU000477"/>
    </source>
</evidence>
<gene>
    <name evidence="8" type="ORF">BU26DRAFT_523667</name>
</gene>
<dbReference type="Gene3D" id="1.20.1080.10">
    <property type="entry name" value="Glycerol uptake facilitator protein"/>
    <property type="match status" value="1"/>
</dbReference>
<sequence>MAVAKDLELAEQPLQTEVRQRKKSDDHVPPVASRPFAGRIGGNQEFILSPSDSSFDKVTSKAPDAAATFSWKQSFSPRGFADVELWKEATIEGVGTCLLNYLAGLYAIGLGQIATATSLGPVAPAAFAAVANFLLISLFIFAGGPVSGGHFNPLITLSTFTARLSAFPRTLLYIVFQCVGAVVAGFLLRASLGKPRAAFRGSPGCYIDTALVTPGEA</sequence>
<dbReference type="RefSeq" id="XP_033678341.1">
    <property type="nucleotide sequence ID" value="XM_033830100.1"/>
</dbReference>
<evidence type="ECO:0000256" key="6">
    <source>
        <dbReference type="SAM" id="MobiDB-lite"/>
    </source>
</evidence>
<feature type="transmembrane region" description="Helical" evidence="7">
    <location>
        <begin position="125"/>
        <end position="146"/>
    </location>
</feature>
<dbReference type="Proteomes" id="UP000800094">
    <property type="component" value="Unassembled WGS sequence"/>
</dbReference>
<keyword evidence="9" id="KW-1185">Reference proteome</keyword>
<dbReference type="EMBL" id="ML987205">
    <property type="protein sequence ID" value="KAF2243337.1"/>
    <property type="molecule type" value="Genomic_DNA"/>
</dbReference>
<protein>
    <recommendedName>
        <fullName evidence="10">Aquaporin-like protein</fullName>
    </recommendedName>
</protein>
<evidence type="ECO:0000256" key="4">
    <source>
        <dbReference type="ARBA" id="ARBA00023136"/>
    </source>
</evidence>
<dbReference type="GO" id="GO:0016020">
    <property type="term" value="C:membrane"/>
    <property type="evidence" value="ECO:0007669"/>
    <property type="project" value="UniProtKB-SubCell"/>
</dbReference>
<keyword evidence="5" id="KW-0813">Transport</keyword>
<feature type="transmembrane region" description="Helical" evidence="7">
    <location>
        <begin position="166"/>
        <end position="188"/>
    </location>
</feature>
<reference evidence="8" key="1">
    <citation type="journal article" date="2020" name="Stud. Mycol.">
        <title>101 Dothideomycetes genomes: a test case for predicting lifestyles and emergence of pathogens.</title>
        <authorList>
            <person name="Haridas S."/>
            <person name="Albert R."/>
            <person name="Binder M."/>
            <person name="Bloem J."/>
            <person name="Labutti K."/>
            <person name="Salamov A."/>
            <person name="Andreopoulos B."/>
            <person name="Baker S."/>
            <person name="Barry K."/>
            <person name="Bills G."/>
            <person name="Bluhm B."/>
            <person name="Cannon C."/>
            <person name="Castanera R."/>
            <person name="Culley D."/>
            <person name="Daum C."/>
            <person name="Ezra D."/>
            <person name="Gonzalez J."/>
            <person name="Henrissat B."/>
            <person name="Kuo A."/>
            <person name="Liang C."/>
            <person name="Lipzen A."/>
            <person name="Lutzoni F."/>
            <person name="Magnuson J."/>
            <person name="Mondo S."/>
            <person name="Nolan M."/>
            <person name="Ohm R."/>
            <person name="Pangilinan J."/>
            <person name="Park H.-J."/>
            <person name="Ramirez L."/>
            <person name="Alfaro M."/>
            <person name="Sun H."/>
            <person name="Tritt A."/>
            <person name="Yoshinaga Y."/>
            <person name="Zwiers L.-H."/>
            <person name="Turgeon B."/>
            <person name="Goodwin S."/>
            <person name="Spatafora J."/>
            <person name="Crous P."/>
            <person name="Grigoriev I."/>
        </authorList>
    </citation>
    <scope>NUCLEOTIDE SEQUENCE</scope>
    <source>
        <strain evidence="8">CBS 122368</strain>
    </source>
</reference>
<dbReference type="AlphaFoldDB" id="A0A6A6HZ75"/>
<dbReference type="PANTHER" id="PTHR47002">
    <property type="entry name" value="AQUAPORIN-LIKE"/>
    <property type="match status" value="1"/>
</dbReference>
<proteinExistence type="inferred from homology"/>
<feature type="region of interest" description="Disordered" evidence="6">
    <location>
        <begin position="1"/>
        <end position="38"/>
    </location>
</feature>
<dbReference type="Pfam" id="PF00230">
    <property type="entry name" value="MIP"/>
    <property type="match status" value="1"/>
</dbReference>
<dbReference type="GO" id="GO:0015267">
    <property type="term" value="F:channel activity"/>
    <property type="evidence" value="ECO:0007669"/>
    <property type="project" value="InterPro"/>
</dbReference>
<evidence type="ECO:0008006" key="10">
    <source>
        <dbReference type="Google" id="ProtNLM"/>
    </source>
</evidence>
<organism evidence="8 9">
    <name type="scientific">Trematosphaeria pertusa</name>
    <dbReference type="NCBI Taxonomy" id="390896"/>
    <lineage>
        <taxon>Eukaryota</taxon>
        <taxon>Fungi</taxon>
        <taxon>Dikarya</taxon>
        <taxon>Ascomycota</taxon>
        <taxon>Pezizomycotina</taxon>
        <taxon>Dothideomycetes</taxon>
        <taxon>Pleosporomycetidae</taxon>
        <taxon>Pleosporales</taxon>
        <taxon>Massarineae</taxon>
        <taxon>Trematosphaeriaceae</taxon>
        <taxon>Trematosphaeria</taxon>
    </lineage>
</organism>
<evidence type="ECO:0000256" key="2">
    <source>
        <dbReference type="ARBA" id="ARBA00022692"/>
    </source>
</evidence>
<dbReference type="PRINTS" id="PR00783">
    <property type="entry name" value="MINTRINSICP"/>
</dbReference>
<accession>A0A6A6HZ75</accession>
<comment type="subcellular location">
    <subcellularLocation>
        <location evidence="1">Membrane</location>
        <topology evidence="1">Multi-pass membrane protein</topology>
    </subcellularLocation>
</comment>
<dbReference type="SUPFAM" id="SSF81338">
    <property type="entry name" value="Aquaporin-like"/>
    <property type="match status" value="1"/>
</dbReference>
<evidence type="ECO:0000256" key="7">
    <source>
        <dbReference type="SAM" id="Phobius"/>
    </source>
</evidence>
<keyword evidence="4 7" id="KW-0472">Membrane</keyword>
<dbReference type="OrthoDB" id="3222at2759"/>